<evidence type="ECO:0000256" key="5">
    <source>
        <dbReference type="ARBA" id="ARBA00023136"/>
    </source>
</evidence>
<feature type="transmembrane region" description="Helical" evidence="8">
    <location>
        <begin position="614"/>
        <end position="639"/>
    </location>
</feature>
<feature type="transmembrane region" description="Helical" evidence="8">
    <location>
        <begin position="83"/>
        <end position="103"/>
    </location>
</feature>
<evidence type="ECO:0000256" key="8">
    <source>
        <dbReference type="SAM" id="Phobius"/>
    </source>
</evidence>
<evidence type="ECO:0000256" key="4">
    <source>
        <dbReference type="ARBA" id="ARBA00022989"/>
    </source>
</evidence>
<keyword evidence="3 8" id="KW-0812">Transmembrane</keyword>
<name>A0A127ZE34_9BASI</name>
<comment type="subcellular location">
    <subcellularLocation>
        <location evidence="1">Membrane</location>
        <topology evidence="1">Multi-pass membrane protein</topology>
    </subcellularLocation>
</comment>
<feature type="transmembrane region" description="Helical" evidence="8">
    <location>
        <begin position="13"/>
        <end position="30"/>
    </location>
</feature>
<feature type="compositionally biased region" description="Basic and acidic residues" evidence="7">
    <location>
        <begin position="658"/>
        <end position="671"/>
    </location>
</feature>
<feature type="transmembrane region" description="Helical" evidence="8">
    <location>
        <begin position="583"/>
        <end position="602"/>
    </location>
</feature>
<keyword evidence="5 8" id="KW-0472">Membrane</keyword>
<dbReference type="PANTHER" id="PTHR46154:SF1">
    <property type="entry name" value="ACTIVE TRANSPORTER, PUTATIVE (AFU_ORTHOLOGUE AFUA_1G17570)-RELATED"/>
    <property type="match status" value="1"/>
</dbReference>
<reference evidence="9" key="1">
    <citation type="submission" date="2014-06" db="EMBL/GenBank/DDBJ databases">
        <authorList>
            <person name="Ju J."/>
            <person name="Zhang J."/>
        </authorList>
    </citation>
    <scope>NUCLEOTIDE SEQUENCE</scope>
    <source>
        <strain evidence="9">SscI8</strain>
    </source>
</reference>
<dbReference type="GO" id="GO:0015204">
    <property type="term" value="F:urea transmembrane transporter activity"/>
    <property type="evidence" value="ECO:0007669"/>
    <property type="project" value="InterPro"/>
</dbReference>
<evidence type="ECO:0000256" key="7">
    <source>
        <dbReference type="SAM" id="MobiDB-lite"/>
    </source>
</evidence>
<protein>
    <submittedName>
        <fullName evidence="9">Probable DUR3-Urea permease</fullName>
    </submittedName>
</protein>
<dbReference type="Gene3D" id="1.20.1730.10">
    <property type="entry name" value="Sodium/glucose cotransporter"/>
    <property type="match status" value="1"/>
</dbReference>
<dbReference type="Pfam" id="PF00474">
    <property type="entry name" value="SSF"/>
    <property type="match status" value="1"/>
</dbReference>
<evidence type="ECO:0000256" key="3">
    <source>
        <dbReference type="ARBA" id="ARBA00022692"/>
    </source>
</evidence>
<gene>
    <name evidence="9" type="ORF">SPSC_03762</name>
</gene>
<dbReference type="EMBL" id="LK056670">
    <property type="protein sequence ID" value="CDU24391.1"/>
    <property type="molecule type" value="Genomic_DNA"/>
</dbReference>
<dbReference type="InterPro" id="IPR038377">
    <property type="entry name" value="Na/Glc_symporter_sf"/>
</dbReference>
<accession>A0A127ZE34</accession>
<evidence type="ECO:0000313" key="9">
    <source>
        <dbReference type="EMBL" id="CDU24391.1"/>
    </source>
</evidence>
<dbReference type="PROSITE" id="PS50283">
    <property type="entry name" value="NA_SOLUT_SYMP_3"/>
    <property type="match status" value="1"/>
</dbReference>
<dbReference type="PANTHER" id="PTHR46154">
    <property type="match status" value="1"/>
</dbReference>
<dbReference type="InterPro" id="IPR031155">
    <property type="entry name" value="DUR"/>
</dbReference>
<feature type="transmembrane region" description="Helical" evidence="8">
    <location>
        <begin position="447"/>
        <end position="469"/>
    </location>
</feature>
<keyword evidence="4 8" id="KW-1133">Transmembrane helix</keyword>
<organism evidence="9">
    <name type="scientific">Sporisorium scitamineum</name>
    <dbReference type="NCBI Taxonomy" id="49012"/>
    <lineage>
        <taxon>Eukaryota</taxon>
        <taxon>Fungi</taxon>
        <taxon>Dikarya</taxon>
        <taxon>Basidiomycota</taxon>
        <taxon>Ustilaginomycotina</taxon>
        <taxon>Ustilaginomycetes</taxon>
        <taxon>Ustilaginales</taxon>
        <taxon>Ustilaginaceae</taxon>
        <taxon>Sporisorium</taxon>
    </lineage>
</organism>
<feature type="transmembrane region" description="Helical" evidence="8">
    <location>
        <begin position="421"/>
        <end position="440"/>
    </location>
</feature>
<feature type="transmembrane region" description="Helical" evidence="8">
    <location>
        <begin position="393"/>
        <end position="415"/>
    </location>
</feature>
<dbReference type="CDD" id="cd11476">
    <property type="entry name" value="SLC5sbd_DUR3"/>
    <property type="match status" value="1"/>
</dbReference>
<dbReference type="GO" id="GO:0005886">
    <property type="term" value="C:plasma membrane"/>
    <property type="evidence" value="ECO:0007669"/>
    <property type="project" value="TreeGrafter"/>
</dbReference>
<feature type="compositionally biased region" description="Polar residues" evidence="7">
    <location>
        <begin position="554"/>
        <end position="567"/>
    </location>
</feature>
<evidence type="ECO:0000256" key="6">
    <source>
        <dbReference type="RuleBase" id="RU362091"/>
    </source>
</evidence>
<evidence type="ECO:0000256" key="1">
    <source>
        <dbReference type="ARBA" id="ARBA00004141"/>
    </source>
</evidence>
<feature type="transmembrane region" description="Helical" evidence="8">
    <location>
        <begin position="154"/>
        <end position="178"/>
    </location>
</feature>
<feature type="transmembrane region" description="Helical" evidence="8">
    <location>
        <begin position="50"/>
        <end position="71"/>
    </location>
</feature>
<comment type="similarity">
    <text evidence="2 6">Belongs to the sodium:solute symporter (SSF) (TC 2.A.21) family.</text>
</comment>
<feature type="region of interest" description="Disordered" evidence="7">
    <location>
        <begin position="530"/>
        <end position="567"/>
    </location>
</feature>
<feature type="compositionally biased region" description="Low complexity" evidence="7">
    <location>
        <begin position="533"/>
        <end position="544"/>
    </location>
</feature>
<proteinExistence type="inferred from homology"/>
<dbReference type="OrthoDB" id="6132759at2759"/>
<dbReference type="InterPro" id="IPR001734">
    <property type="entry name" value="Na/solute_symporter"/>
</dbReference>
<feature type="transmembrane region" description="Helical" evidence="8">
    <location>
        <begin position="489"/>
        <end position="509"/>
    </location>
</feature>
<sequence length="704" mass="75794">MAADSIPPPLSQGVGYGVVLVMFYITRLLWRFNNEDNSHFETYATAGRKVGTGLAATAVFSSWAWSTALLSSSLVTFSYGVGGAYWFAAVCLVQISAFALLAIQSKLKTPHAHTVLEVVKVRYGTAAHWLYMFFCLANNLIAIANMLLGASATVSALTGMHIIASTSLLPVGVCLYTISGGLKATFLTDMHSVALLIIVLFLTLKTITNDAVRSPGHLWELVREANVGKEIAGNYRGSVLTMTSKGAVEFGILHTLGNFGLVVMDSSYWQKAYSADIAAAVPGYILGGVLYFGLPWCLGTVMGLAGWSLQTNPIWPAYGRSLSSTELSAGLPLAYAALAVAGKGGAVAVVILIFMAVTSTTSAQLIAVSSIISSDVYHTYIRPKATDKQVIHVSRFACIAFAIFASGFSTMLYYVGISLTWTLYFLGLITCPAMVTLPLTVLKKQTWLAAVVSPVVGMAAGIATWLATASKYGGGVLNVTTTGELLPCMWGTIVAAFVPAILSPLITYLRPQPVDFAWERFNNIKLIQDDSSSKTSSSEDLSPSHQDPEKLTTIRGNPTGDSESRTNPYSDAELRYMNKQSHVAGWTGLLLFVAIWILWPLIMYAAHYEFSRPFFIGWVVVAIIWAFAALLIFTFLPLFEDRKLIARIAAGVFTKGRGQEGQDKLDDRRGSEATTVTTATTSKHAGKGQLETPGASVNFNDISR</sequence>
<dbReference type="AlphaFoldDB" id="A0A127ZE34"/>
<feature type="transmembrane region" description="Helical" evidence="8">
    <location>
        <begin position="129"/>
        <end position="148"/>
    </location>
</feature>
<evidence type="ECO:0000256" key="2">
    <source>
        <dbReference type="ARBA" id="ARBA00006434"/>
    </source>
</evidence>
<feature type="region of interest" description="Disordered" evidence="7">
    <location>
        <begin position="658"/>
        <end position="694"/>
    </location>
</feature>